<dbReference type="PANTHER" id="PTHR43441:SF11">
    <property type="entry name" value="RIBOSOMAL-PROTEIN-SERINE ACETYLTRANSFERASE"/>
    <property type="match status" value="1"/>
</dbReference>
<sequence length="179" mass="20061">MALYSVSPTIQLKAPQLSDAPTLFACVDADRDLLSQWLPWAATTRTVADEAAFLKYCQERITSHQLWLAVIWVASRPAGMIDLHDFKDQHASVGYWLDHTLRGQGIVTQCLAAVEEIGFNTLGLHSINLLAEPNNHASRAVAEHRGFHQDGVLREYIPTIRGDYRDAVVYSKLDREFTA</sequence>
<dbReference type="Proteomes" id="UP000707477">
    <property type="component" value="Unassembled WGS sequence"/>
</dbReference>
<dbReference type="InterPro" id="IPR016181">
    <property type="entry name" value="Acyl_CoA_acyltransferase"/>
</dbReference>
<dbReference type="RefSeq" id="WP_168850030.1">
    <property type="nucleotide sequence ID" value="NZ_JAAVSD010000028.1"/>
</dbReference>
<evidence type="ECO:0000313" key="2">
    <source>
        <dbReference type="EMBL" id="NLR30373.1"/>
    </source>
</evidence>
<dbReference type="EMBL" id="JAAVSD010000028">
    <property type="protein sequence ID" value="NLR30373.1"/>
    <property type="molecule type" value="Genomic_DNA"/>
</dbReference>
<dbReference type="SUPFAM" id="SSF55729">
    <property type="entry name" value="Acyl-CoA N-acyltransferases (Nat)"/>
    <property type="match status" value="1"/>
</dbReference>
<dbReference type="InterPro" id="IPR051908">
    <property type="entry name" value="Ribosomal_N-acetyltransferase"/>
</dbReference>
<gene>
    <name evidence="2" type="ORF">HEQ44_09240</name>
</gene>
<dbReference type="PANTHER" id="PTHR43441">
    <property type="entry name" value="RIBOSOMAL-PROTEIN-SERINE ACETYLTRANSFERASE"/>
    <property type="match status" value="1"/>
</dbReference>
<feature type="domain" description="N-acetyltransferase" evidence="1">
    <location>
        <begin position="24"/>
        <end position="175"/>
    </location>
</feature>
<dbReference type="Pfam" id="PF13302">
    <property type="entry name" value="Acetyltransf_3"/>
    <property type="match status" value="1"/>
</dbReference>
<keyword evidence="3" id="KW-1185">Reference proteome</keyword>
<proteinExistence type="predicted"/>
<dbReference type="InterPro" id="IPR000182">
    <property type="entry name" value="GNAT_dom"/>
</dbReference>
<comment type="caution">
    <text evidence="2">The sequence shown here is derived from an EMBL/GenBank/DDBJ whole genome shotgun (WGS) entry which is preliminary data.</text>
</comment>
<accession>A0ABX1L5N8</accession>
<evidence type="ECO:0000313" key="3">
    <source>
        <dbReference type="Proteomes" id="UP000707477"/>
    </source>
</evidence>
<dbReference type="PROSITE" id="PS51186">
    <property type="entry name" value="GNAT"/>
    <property type="match status" value="1"/>
</dbReference>
<organism evidence="2 3">
    <name type="scientific">Levilactobacillus tujiorum</name>
    <dbReference type="NCBI Taxonomy" id="2912243"/>
    <lineage>
        <taxon>Bacteria</taxon>
        <taxon>Bacillati</taxon>
        <taxon>Bacillota</taxon>
        <taxon>Bacilli</taxon>
        <taxon>Lactobacillales</taxon>
        <taxon>Lactobacillaceae</taxon>
        <taxon>Levilactobacillus</taxon>
    </lineage>
</organism>
<evidence type="ECO:0000259" key="1">
    <source>
        <dbReference type="PROSITE" id="PS51186"/>
    </source>
</evidence>
<reference evidence="2 3" key="1">
    <citation type="submission" date="2020-03" db="EMBL/GenBank/DDBJ databases">
        <authorList>
            <person name="Zhang Z."/>
            <person name="Guo Z."/>
            <person name="Hou Q."/>
            <person name="Shen X."/>
        </authorList>
    </citation>
    <scope>NUCLEOTIDE SEQUENCE [LARGE SCALE GENOMIC DNA]</scope>
    <source>
        <strain evidence="2 3">HBUAS51329</strain>
    </source>
</reference>
<dbReference type="Gene3D" id="3.40.630.30">
    <property type="match status" value="1"/>
</dbReference>
<name>A0ABX1L5N8_9LACO</name>
<protein>
    <submittedName>
        <fullName evidence="2">GNAT family N-acetyltransferase</fullName>
    </submittedName>
</protein>